<organism evidence="3 4">
    <name type="scientific">Metabacillus lacus</name>
    <dbReference type="NCBI Taxonomy" id="1983721"/>
    <lineage>
        <taxon>Bacteria</taxon>
        <taxon>Bacillati</taxon>
        <taxon>Bacillota</taxon>
        <taxon>Bacilli</taxon>
        <taxon>Bacillales</taxon>
        <taxon>Bacillaceae</taxon>
        <taxon>Metabacillus</taxon>
    </lineage>
</organism>
<dbReference type="PANTHER" id="PTHR13633:SF3">
    <property type="entry name" value="MITOCHONDRIAL TRANSCRIPTION RESCUE FACTOR 1"/>
    <property type="match status" value="1"/>
</dbReference>
<protein>
    <submittedName>
        <fullName evidence="3">RNA-binding protein</fullName>
    </submittedName>
</protein>
<keyword evidence="1" id="KW-0694">RNA-binding</keyword>
<name>A0A7X2J0S1_9BACI</name>
<dbReference type="PROSITE" id="PS50889">
    <property type="entry name" value="S4"/>
    <property type="match status" value="1"/>
</dbReference>
<dbReference type="SMART" id="SM00363">
    <property type="entry name" value="S4"/>
    <property type="match status" value="1"/>
</dbReference>
<dbReference type="Pfam" id="PF17774">
    <property type="entry name" value="YlmH_RBD"/>
    <property type="match status" value="1"/>
</dbReference>
<feature type="domain" description="RNA-binding S4" evidence="2">
    <location>
        <begin position="182"/>
        <end position="239"/>
    </location>
</feature>
<comment type="caution">
    <text evidence="3">The sequence shown here is derived from an EMBL/GenBank/DDBJ whole genome shotgun (WGS) entry which is preliminary data.</text>
</comment>
<dbReference type="InterPro" id="IPR040591">
    <property type="entry name" value="RqcP2_RBD"/>
</dbReference>
<dbReference type="Gene3D" id="3.30.70.330">
    <property type="match status" value="1"/>
</dbReference>
<dbReference type="AlphaFoldDB" id="A0A7X2J0S1"/>
<dbReference type="Gene3D" id="3.10.290.10">
    <property type="entry name" value="RNA-binding S4 domain"/>
    <property type="match status" value="1"/>
</dbReference>
<dbReference type="RefSeq" id="WP_154308792.1">
    <property type="nucleotide sequence ID" value="NZ_WKKI01000032.1"/>
</dbReference>
<dbReference type="PANTHER" id="PTHR13633">
    <property type="entry name" value="MITOCHONDRIAL TRANSCRIPTION RESCUE FACTOR 1"/>
    <property type="match status" value="1"/>
</dbReference>
<proteinExistence type="predicted"/>
<evidence type="ECO:0000313" key="3">
    <source>
        <dbReference type="EMBL" id="MRX73323.1"/>
    </source>
</evidence>
<dbReference type="InterPro" id="IPR012677">
    <property type="entry name" value="Nucleotide-bd_a/b_plait_sf"/>
</dbReference>
<dbReference type="SUPFAM" id="SSF55174">
    <property type="entry name" value="Alpha-L RNA-binding motif"/>
    <property type="match status" value="1"/>
</dbReference>
<dbReference type="Pfam" id="PF01479">
    <property type="entry name" value="S4"/>
    <property type="match status" value="1"/>
</dbReference>
<dbReference type="InterPro" id="IPR002942">
    <property type="entry name" value="S4_RNA-bd"/>
</dbReference>
<dbReference type="EMBL" id="WKKI01000032">
    <property type="protein sequence ID" value="MRX73323.1"/>
    <property type="molecule type" value="Genomic_DNA"/>
</dbReference>
<sequence>MNHIYQHFRPEERQFIEKVQEWKDQAEANYAPKLTDFLDPREQDIVQSVAGAGEEVLLQFSGGGDSAERKRALFYPSYLEPRQDDFHLSFLEVRYPAKFVSLDHRNVLGALMSLGLKRPKFGDILVGSESVQIIAAKEAEDYIMMNLTEIGRSKVSVRKIEMTDIVQQQSEEETFSATVSSLRIDAVAAAVYKQSRQKIQPYISNGLVKVNWRIVDQNSFECREGDTISVRGFGRSKLTAIDGKTKKDKWRITVAKQK</sequence>
<evidence type="ECO:0000313" key="4">
    <source>
        <dbReference type="Proteomes" id="UP000448867"/>
    </source>
</evidence>
<dbReference type="CDD" id="cd00165">
    <property type="entry name" value="S4"/>
    <property type="match status" value="1"/>
</dbReference>
<gene>
    <name evidence="3" type="ORF">GJU40_14335</name>
</gene>
<dbReference type="Pfam" id="PF21278">
    <property type="entry name" value="YlmH_1st"/>
    <property type="match status" value="1"/>
</dbReference>
<accession>A0A7X2J0S1</accession>
<evidence type="ECO:0000259" key="2">
    <source>
        <dbReference type="SMART" id="SM00363"/>
    </source>
</evidence>
<evidence type="ECO:0000256" key="1">
    <source>
        <dbReference type="PROSITE-ProRule" id="PRU00182"/>
    </source>
</evidence>
<dbReference type="OrthoDB" id="9812787at2"/>
<dbReference type="Gene3D" id="3.30.1370.160">
    <property type="match status" value="1"/>
</dbReference>
<dbReference type="GO" id="GO:0003723">
    <property type="term" value="F:RNA binding"/>
    <property type="evidence" value="ECO:0007669"/>
    <property type="project" value="UniProtKB-KW"/>
</dbReference>
<reference evidence="3 4" key="1">
    <citation type="submission" date="2019-11" db="EMBL/GenBank/DDBJ databases">
        <title>Bacillus lacus genome.</title>
        <authorList>
            <person name="Allen C.J."/>
            <person name="Newman J.D."/>
        </authorList>
    </citation>
    <scope>NUCLEOTIDE SEQUENCE [LARGE SCALE GENOMIC DNA]</scope>
    <source>
        <strain evidence="3 4">KCTC 33946</strain>
    </source>
</reference>
<dbReference type="InterPro" id="IPR048443">
    <property type="entry name" value="RqcP2_N"/>
</dbReference>
<keyword evidence="4" id="KW-1185">Reference proteome</keyword>
<dbReference type="Proteomes" id="UP000448867">
    <property type="component" value="Unassembled WGS sequence"/>
</dbReference>
<dbReference type="InterPro" id="IPR036986">
    <property type="entry name" value="S4_RNA-bd_sf"/>
</dbReference>